<dbReference type="EMBL" id="PSNW01000005">
    <property type="protein sequence ID" value="PPE74025.1"/>
    <property type="molecule type" value="Genomic_DNA"/>
</dbReference>
<feature type="compositionally biased region" description="Basic and acidic residues" evidence="2">
    <location>
        <begin position="129"/>
        <end position="147"/>
    </location>
</feature>
<evidence type="ECO:0000313" key="5">
    <source>
        <dbReference type="Proteomes" id="UP000238220"/>
    </source>
</evidence>
<gene>
    <name evidence="4" type="ORF">C3942_11590</name>
</gene>
<sequence length="828" mass="87744">MNKPLKYLLIGVGVVILLLAGALAAAATLFDPNDYRDTIAAKVKEQTGRDLQLGEIGLKVFPWLKASARGVVLGNAPDFGSEPFAQVGEADVGVKLFPLLFDRKVEVSTVKLSGLRLNLQVDKDGRNNWADLAKDKPEEEKKEDKAGGFDMKSLDISGVEISDSSAKYSDARSGKSYQIDKLRLETGALSPGKPFDVALGLTAIASAPAASADLDLKTTVDYQAETSLLKLSDLALKLKAAGKQVAGGKDANADLELSGAATVDMARKRVGTENLKLKLKGQGMGLDADTELAAQVLADYGQKLYNAKGLVFTGTVAGQGVPGGKQPLKLSGDFSYDGAKGAMAFEKGALAVAGLDLKTTIRGEGLGEGGTPRLHGPISIAPFNPRPLMNQLGIKLETADPEALKSVSLAANYSGTFSSARFEQMNFKLDQTTMQGMFGLRDFKAKAMEMALKIDEINADRYLPPKKPGQEKPVAAAGDKKFDDQPLPTEALQKLNANGTLDIGKLTINGLKLSNVSLKLSGAPGATQAQNISAQLYGGKVSLSNAMTPGKEPGYAIRTQLSALQAAPFLKDLIGKDPVSGLGNFDVSLNSRGNTYGEFKKALNGDLSFRIENGAVKGFNLAQTVRKAKATLAGNMNYTETEQPVTDFTVFTATAKIINGVLKSDLLDAASPLFRVAGEGQVDLVNETINYLAKPTIVNTITGQEGKGLEQLKGIMIPIRLSGNMYKPKVSLDLKAALQQQATEKLRENLKGEEDKLKAKLGEKLGIPTEKDGKPLDKQELKQELNNKLGDLLFGKKKKQEAAPAPAPAPAEPAAPAEQKPAEAAPAK</sequence>
<dbReference type="PANTHER" id="PTHR30441">
    <property type="entry name" value="DUF748 DOMAIN-CONTAINING PROTEIN"/>
    <property type="match status" value="1"/>
</dbReference>
<evidence type="ECO:0000256" key="1">
    <source>
        <dbReference type="SAM" id="Coils"/>
    </source>
</evidence>
<dbReference type="OrthoDB" id="9766390at2"/>
<proteinExistence type="predicted"/>
<keyword evidence="1" id="KW-0175">Coiled coil</keyword>
<dbReference type="PANTHER" id="PTHR30441:SF4">
    <property type="entry name" value="PROTEIN ASMA"/>
    <property type="match status" value="1"/>
</dbReference>
<feature type="compositionally biased region" description="Low complexity" evidence="2">
    <location>
        <begin position="814"/>
        <end position="828"/>
    </location>
</feature>
<accession>A0A2S5TGD7</accession>
<feature type="coiled-coil region" evidence="1">
    <location>
        <begin position="736"/>
        <end position="763"/>
    </location>
</feature>
<dbReference type="GO" id="GO:0090313">
    <property type="term" value="P:regulation of protein targeting to membrane"/>
    <property type="evidence" value="ECO:0007669"/>
    <property type="project" value="TreeGrafter"/>
</dbReference>
<feature type="region of interest" description="Disordered" evidence="2">
    <location>
        <begin position="791"/>
        <end position="828"/>
    </location>
</feature>
<dbReference type="AlphaFoldDB" id="A0A2S5TGD7"/>
<evidence type="ECO:0000259" key="3">
    <source>
        <dbReference type="Pfam" id="PF05170"/>
    </source>
</evidence>
<dbReference type="Pfam" id="PF05170">
    <property type="entry name" value="AsmA"/>
    <property type="match status" value="2"/>
</dbReference>
<dbReference type="Proteomes" id="UP000238220">
    <property type="component" value="Unassembled WGS sequence"/>
</dbReference>
<feature type="domain" description="AsmA" evidence="3">
    <location>
        <begin position="398"/>
        <end position="664"/>
    </location>
</feature>
<feature type="region of interest" description="Disordered" evidence="2">
    <location>
        <begin position="129"/>
        <end position="149"/>
    </location>
</feature>
<evidence type="ECO:0000256" key="2">
    <source>
        <dbReference type="SAM" id="MobiDB-lite"/>
    </source>
</evidence>
<evidence type="ECO:0000313" key="4">
    <source>
        <dbReference type="EMBL" id="PPE74025.1"/>
    </source>
</evidence>
<dbReference type="InterPro" id="IPR007844">
    <property type="entry name" value="AsmA"/>
</dbReference>
<feature type="domain" description="AsmA" evidence="3">
    <location>
        <begin position="1"/>
        <end position="281"/>
    </location>
</feature>
<protein>
    <recommendedName>
        <fullName evidence="3">AsmA domain-containing protein</fullName>
    </recommendedName>
</protein>
<name>A0A2S5TGD7_9GAMM</name>
<dbReference type="RefSeq" id="WP_104230490.1">
    <property type="nucleotide sequence ID" value="NZ_PSNW01000005.1"/>
</dbReference>
<dbReference type="InterPro" id="IPR052894">
    <property type="entry name" value="AsmA-related"/>
</dbReference>
<comment type="caution">
    <text evidence="4">The sequence shown here is derived from an EMBL/GenBank/DDBJ whole genome shotgun (WGS) entry which is preliminary data.</text>
</comment>
<dbReference type="GO" id="GO:0005886">
    <property type="term" value="C:plasma membrane"/>
    <property type="evidence" value="ECO:0007669"/>
    <property type="project" value="TreeGrafter"/>
</dbReference>
<organism evidence="4 5">
    <name type="scientific">Solimonas fluminis</name>
    <dbReference type="NCBI Taxonomy" id="2086571"/>
    <lineage>
        <taxon>Bacteria</taxon>
        <taxon>Pseudomonadati</taxon>
        <taxon>Pseudomonadota</taxon>
        <taxon>Gammaproteobacteria</taxon>
        <taxon>Nevskiales</taxon>
        <taxon>Nevskiaceae</taxon>
        <taxon>Solimonas</taxon>
    </lineage>
</organism>
<reference evidence="4 5" key="1">
    <citation type="submission" date="2018-02" db="EMBL/GenBank/DDBJ databases">
        <title>Genome sequencing of Solimonas sp. HR-BB.</title>
        <authorList>
            <person name="Lee Y."/>
            <person name="Jeon C.O."/>
        </authorList>
    </citation>
    <scope>NUCLEOTIDE SEQUENCE [LARGE SCALE GENOMIC DNA]</scope>
    <source>
        <strain evidence="4 5">HR-BB</strain>
    </source>
</reference>
<keyword evidence="5" id="KW-1185">Reference proteome</keyword>